<reference evidence="10" key="1">
    <citation type="submission" date="2005-08" db="EMBL/GenBank/DDBJ databases">
        <title>Complete sequence of Chlorobium chlorochromatii CaD3.</title>
        <authorList>
            <person name="Copeland A."/>
            <person name="Lucas S."/>
            <person name="Lapidus A."/>
            <person name="Barry K."/>
            <person name="Detter J.C."/>
            <person name="Glavina T."/>
            <person name="Hammon N."/>
            <person name="Israni S."/>
            <person name="Pitluck S."/>
            <person name="Bryant D."/>
            <person name="Schmutz J."/>
            <person name="Larimer F."/>
            <person name="Land M."/>
            <person name="Kyrpides N."/>
            <person name="Ivanova N."/>
            <person name="Richardson P."/>
        </authorList>
    </citation>
    <scope>NUCLEOTIDE SEQUENCE [LARGE SCALE GENOMIC DNA]</scope>
    <source>
        <strain evidence="10">CaD3</strain>
    </source>
</reference>
<comment type="subcellular location">
    <subcellularLocation>
        <location evidence="1">Membrane</location>
    </subcellularLocation>
</comment>
<feature type="active site" description="Nucleophile" evidence="7">
    <location>
        <position position="386"/>
    </location>
</feature>
<keyword evidence="4" id="KW-0378">Hydrolase</keyword>
<keyword evidence="6 8" id="KW-0472">Membrane</keyword>
<dbReference type="GO" id="GO:0006465">
    <property type="term" value="P:signal peptide processing"/>
    <property type="evidence" value="ECO:0007669"/>
    <property type="project" value="InterPro"/>
</dbReference>
<dbReference type="InterPro" id="IPR047272">
    <property type="entry name" value="S49_SppA_C"/>
</dbReference>
<keyword evidence="8" id="KW-1133">Transmembrane helix</keyword>
<name>Q3APX0_CHLCH</name>
<feature type="domain" description="Peptidase S49" evidence="9">
    <location>
        <begin position="371"/>
        <end position="520"/>
    </location>
</feature>
<comment type="similarity">
    <text evidence="2">Belongs to the peptidase S49 family.</text>
</comment>
<gene>
    <name evidence="10" type="ordered locus">Cag_1704</name>
</gene>
<dbReference type="GO" id="GO:0008236">
    <property type="term" value="F:serine-type peptidase activity"/>
    <property type="evidence" value="ECO:0007669"/>
    <property type="project" value="UniProtKB-KW"/>
</dbReference>
<sequence>MNNSSIPQKRRGCFRPGCLWFLVVPLFIVVALFWAFRSSHDMPDRFVLVVPLSGKLAEVNNERSSLPFMPSQGDLSLQEVLFVLHEAAKDEQVSEVLLQLDGVEAAPAKIAEVRAAVADVRRKGKKVSAFLYRAEDSDYLLATAADTIIMQRGASLLLDGLKAESLFYTGTLNKLGITVQAAQWKEYKSGIEPFTRTSASKEYREQINMLLDDVYNNYLSAVSERRKISRSAFEAIINNEALLSAERAKALGLVDRIATFWDVERSMTKQLTGEELSSENNALVHAADYRNAMDYPQHSSTSDAIAVITMSGPIMRSVDNLDDGIDVATMQHSLEAALENKSVKAIVLRIDSPGGEAIASADILQMINAAATKKTLVVSMSGVAASGGYMVALGGKTIVAHPLTITGSIGVYALKPTIQGLAEKVGLQREVITRGRFADATSPFTPLEGEAYNKFVASAGDVYNDFISKVATSRRMKVTAVDSVAGGRVWTGSRAKQVGLVDRMGGLFDALALAKERAGISKDKEPTILLYPLQQGWLQSLLGGATLNSVTKAIATALLGNVLPINVEQQPLSAMQPFYDMLIRSGKPHMVALMPAEVVVK</sequence>
<evidence type="ECO:0000256" key="6">
    <source>
        <dbReference type="ARBA" id="ARBA00023136"/>
    </source>
</evidence>
<feature type="domain" description="Peptidase S49" evidence="9">
    <location>
        <begin position="121"/>
        <end position="270"/>
    </location>
</feature>
<dbReference type="InterPro" id="IPR047217">
    <property type="entry name" value="S49_SppA_67K_type_N"/>
</dbReference>
<evidence type="ECO:0000259" key="9">
    <source>
        <dbReference type="Pfam" id="PF01343"/>
    </source>
</evidence>
<dbReference type="PANTHER" id="PTHR33209">
    <property type="entry name" value="PROTEASE 4"/>
    <property type="match status" value="1"/>
</dbReference>
<dbReference type="STRING" id="340177.Cag_1704"/>
<keyword evidence="3" id="KW-0645">Protease</keyword>
<evidence type="ECO:0000256" key="2">
    <source>
        <dbReference type="ARBA" id="ARBA00008683"/>
    </source>
</evidence>
<dbReference type="EMBL" id="CP000108">
    <property type="protein sequence ID" value="ABB28955.1"/>
    <property type="molecule type" value="Genomic_DNA"/>
</dbReference>
<dbReference type="InterPro" id="IPR029045">
    <property type="entry name" value="ClpP/crotonase-like_dom_sf"/>
</dbReference>
<dbReference type="CDD" id="cd07023">
    <property type="entry name" value="S49_Sppa_N_C"/>
    <property type="match status" value="1"/>
</dbReference>
<evidence type="ECO:0000256" key="1">
    <source>
        <dbReference type="ARBA" id="ARBA00004370"/>
    </source>
</evidence>
<dbReference type="KEGG" id="cch:Cag_1704"/>
<dbReference type="InterPro" id="IPR002142">
    <property type="entry name" value="Peptidase_S49"/>
</dbReference>
<evidence type="ECO:0000256" key="7">
    <source>
        <dbReference type="PIRSR" id="PIRSR001217-1"/>
    </source>
</evidence>
<accession>Q3APX0</accession>
<keyword evidence="5" id="KW-0720">Serine protease</keyword>
<dbReference type="GO" id="GO:0016020">
    <property type="term" value="C:membrane"/>
    <property type="evidence" value="ECO:0007669"/>
    <property type="project" value="UniProtKB-SubCell"/>
</dbReference>
<dbReference type="CDD" id="cd07018">
    <property type="entry name" value="S49_SppA_67K_type"/>
    <property type="match status" value="1"/>
</dbReference>
<organism evidence="10">
    <name type="scientific">Chlorobium chlorochromatii (strain CaD3)</name>
    <dbReference type="NCBI Taxonomy" id="340177"/>
    <lineage>
        <taxon>Bacteria</taxon>
        <taxon>Pseudomonadati</taxon>
        <taxon>Chlorobiota</taxon>
        <taxon>Chlorobiia</taxon>
        <taxon>Chlorobiales</taxon>
        <taxon>Chlorobiaceae</taxon>
        <taxon>Chlorobium/Pelodictyon group</taxon>
        <taxon>Chlorobium</taxon>
    </lineage>
</organism>
<dbReference type="Gene3D" id="3.90.226.10">
    <property type="entry name" value="2-enoyl-CoA Hydratase, Chain A, domain 1"/>
    <property type="match status" value="4"/>
</dbReference>
<feature type="transmembrane region" description="Helical" evidence="8">
    <location>
        <begin position="12"/>
        <end position="36"/>
    </location>
</feature>
<dbReference type="PANTHER" id="PTHR33209:SF1">
    <property type="entry name" value="PEPTIDASE S49 DOMAIN-CONTAINING PROTEIN"/>
    <property type="match status" value="1"/>
</dbReference>
<dbReference type="PIRSF" id="PIRSF001217">
    <property type="entry name" value="Protease_4_SppA"/>
    <property type="match status" value="1"/>
</dbReference>
<dbReference type="NCBIfam" id="TIGR00705">
    <property type="entry name" value="SppA_67K"/>
    <property type="match status" value="1"/>
</dbReference>
<dbReference type="OrthoDB" id="9764363at2"/>
<evidence type="ECO:0000313" key="10">
    <source>
        <dbReference type="EMBL" id="ABB28955.1"/>
    </source>
</evidence>
<evidence type="ECO:0000256" key="8">
    <source>
        <dbReference type="SAM" id="Phobius"/>
    </source>
</evidence>
<dbReference type="eggNOG" id="COG0616">
    <property type="taxonomic scope" value="Bacteria"/>
</dbReference>
<protein>
    <submittedName>
        <fullName evidence="10">Signal peptide peptidase A, Serine peptidase, MEROPS family S49</fullName>
    </submittedName>
</protein>
<dbReference type="InterPro" id="IPR004634">
    <property type="entry name" value="Pept_S49_pIV"/>
</dbReference>
<dbReference type="InterPro" id="IPR004635">
    <property type="entry name" value="Pept_S49_SppA"/>
</dbReference>
<evidence type="ECO:0000256" key="3">
    <source>
        <dbReference type="ARBA" id="ARBA00022670"/>
    </source>
</evidence>
<dbReference type="SUPFAM" id="SSF52096">
    <property type="entry name" value="ClpP/crotonase"/>
    <property type="match status" value="2"/>
</dbReference>
<dbReference type="NCBIfam" id="TIGR00706">
    <property type="entry name" value="SppA_dom"/>
    <property type="match status" value="1"/>
</dbReference>
<proteinExistence type="inferred from homology"/>
<dbReference type="Pfam" id="PF01343">
    <property type="entry name" value="Peptidase_S49"/>
    <property type="match status" value="2"/>
</dbReference>
<evidence type="ECO:0000256" key="4">
    <source>
        <dbReference type="ARBA" id="ARBA00022801"/>
    </source>
</evidence>
<feature type="active site" description="Proton donor/acceptor" evidence="7">
    <location>
        <position position="188"/>
    </location>
</feature>
<dbReference type="HOGENOM" id="CLU_008856_1_1_10"/>
<evidence type="ECO:0000256" key="5">
    <source>
        <dbReference type="ARBA" id="ARBA00022825"/>
    </source>
</evidence>
<keyword evidence="8" id="KW-0812">Transmembrane</keyword>
<dbReference type="AlphaFoldDB" id="Q3APX0"/>